<evidence type="ECO:0000256" key="2">
    <source>
        <dbReference type="SAM" id="SignalP"/>
    </source>
</evidence>
<dbReference type="EMBL" id="KI630473">
    <property type="protein sequence ID" value="EYU38912.1"/>
    <property type="molecule type" value="Genomic_DNA"/>
</dbReference>
<keyword evidence="4" id="KW-1185">Reference proteome</keyword>
<dbReference type="AlphaFoldDB" id="A0A022REV0"/>
<feature type="chain" id="PRO_5001505066" description="GDSL esterase/lipase" evidence="2">
    <location>
        <begin position="22"/>
        <end position="61"/>
    </location>
</feature>
<feature type="signal peptide" evidence="2">
    <location>
        <begin position="1"/>
        <end position="21"/>
    </location>
</feature>
<sequence>MAQILVFPMVLLLTFSPSSYAKCAYEAIFNFGDSNSDTGGFYSAFPSQPSPNGMTYFSKPT</sequence>
<protein>
    <recommendedName>
        <fullName evidence="5">GDSL esterase/lipase</fullName>
    </recommendedName>
</protein>
<dbReference type="InterPro" id="IPR036514">
    <property type="entry name" value="SGNH_hydro_sf"/>
</dbReference>
<dbReference type="Proteomes" id="UP000030748">
    <property type="component" value="Unassembled WGS sequence"/>
</dbReference>
<proteinExistence type="inferred from homology"/>
<evidence type="ECO:0008006" key="5">
    <source>
        <dbReference type="Google" id="ProtNLM"/>
    </source>
</evidence>
<comment type="similarity">
    <text evidence="1">Belongs to the 'GDSL' lipolytic enzyme family.</text>
</comment>
<name>A0A022REV0_ERYGU</name>
<dbReference type="Gene3D" id="3.40.50.1110">
    <property type="entry name" value="SGNH hydrolase"/>
    <property type="match status" value="1"/>
</dbReference>
<accession>A0A022REV0</accession>
<dbReference type="STRING" id="4155.A0A022REV0"/>
<reference evidence="3 4" key="1">
    <citation type="journal article" date="2013" name="Proc. Natl. Acad. Sci. U.S.A.">
        <title>Fine-scale variation in meiotic recombination in Mimulus inferred from population shotgun sequencing.</title>
        <authorList>
            <person name="Hellsten U."/>
            <person name="Wright K.M."/>
            <person name="Jenkins J."/>
            <person name="Shu S."/>
            <person name="Yuan Y."/>
            <person name="Wessler S.R."/>
            <person name="Schmutz J."/>
            <person name="Willis J.H."/>
            <person name="Rokhsar D.S."/>
        </authorList>
    </citation>
    <scope>NUCLEOTIDE SEQUENCE [LARGE SCALE GENOMIC DNA]</scope>
    <source>
        <strain evidence="4">cv. DUN x IM62</strain>
    </source>
</reference>
<dbReference type="PANTHER" id="PTHR22835:SF476">
    <property type="entry name" value="OS06G0160200 PROTEIN"/>
    <property type="match status" value="1"/>
</dbReference>
<organism evidence="3 4">
    <name type="scientific">Erythranthe guttata</name>
    <name type="common">Yellow monkey flower</name>
    <name type="synonym">Mimulus guttatus</name>
    <dbReference type="NCBI Taxonomy" id="4155"/>
    <lineage>
        <taxon>Eukaryota</taxon>
        <taxon>Viridiplantae</taxon>
        <taxon>Streptophyta</taxon>
        <taxon>Embryophyta</taxon>
        <taxon>Tracheophyta</taxon>
        <taxon>Spermatophyta</taxon>
        <taxon>Magnoliopsida</taxon>
        <taxon>eudicotyledons</taxon>
        <taxon>Gunneridae</taxon>
        <taxon>Pentapetalae</taxon>
        <taxon>asterids</taxon>
        <taxon>lamiids</taxon>
        <taxon>Lamiales</taxon>
        <taxon>Phrymaceae</taxon>
        <taxon>Erythranthe</taxon>
    </lineage>
</organism>
<evidence type="ECO:0000313" key="4">
    <source>
        <dbReference type="Proteomes" id="UP000030748"/>
    </source>
</evidence>
<dbReference type="PANTHER" id="PTHR22835">
    <property type="entry name" value="ZINC FINGER FYVE DOMAIN CONTAINING PROTEIN"/>
    <property type="match status" value="1"/>
</dbReference>
<gene>
    <name evidence="3" type="ORF">MIMGU_mgv1a0134772mg</name>
</gene>
<feature type="non-terminal residue" evidence="3">
    <location>
        <position position="61"/>
    </location>
</feature>
<keyword evidence="2" id="KW-0732">Signal</keyword>
<evidence type="ECO:0000256" key="1">
    <source>
        <dbReference type="ARBA" id="ARBA00008668"/>
    </source>
</evidence>
<evidence type="ECO:0000313" key="3">
    <source>
        <dbReference type="EMBL" id="EYU38912.1"/>
    </source>
</evidence>